<name>A0A1B1UN57_9BRAD</name>
<evidence type="ECO:0000313" key="3">
    <source>
        <dbReference type="Proteomes" id="UP000092839"/>
    </source>
</evidence>
<evidence type="ECO:0000313" key="2">
    <source>
        <dbReference type="EMBL" id="ANW04113.1"/>
    </source>
</evidence>
<reference evidence="2 3" key="1">
    <citation type="submission" date="2016-07" db="EMBL/GenBank/DDBJ databases">
        <title>Complete genome sequence of Bradyrhizobium icense LMTR 13T, a potential inoculant strain isolated from lima bean (Phaseolus lunatus) in Peru.</title>
        <authorList>
            <person name="Ormeno-Orrillo E."/>
            <person name="Duran D."/>
            <person name="Rogel M.A."/>
            <person name="Rey L."/>
            <person name="Imperial J."/>
            <person name="Ruiz-Argueso T."/>
            <person name="Martinez-Romero E."/>
        </authorList>
    </citation>
    <scope>NUCLEOTIDE SEQUENCE [LARGE SCALE GENOMIC DNA]</scope>
    <source>
        <strain evidence="2 3">LMTR 13</strain>
    </source>
</reference>
<dbReference type="KEGG" id="bic:LMTR13_32170"/>
<evidence type="ECO:0000256" key="1">
    <source>
        <dbReference type="SAM" id="SignalP"/>
    </source>
</evidence>
<dbReference type="STRING" id="1274631.LMTR13_32170"/>
<feature type="chain" id="PRO_5008530796" description="Cytochrome c domain-containing protein" evidence="1">
    <location>
        <begin position="28"/>
        <end position="148"/>
    </location>
</feature>
<dbReference type="AlphaFoldDB" id="A0A1B1UN57"/>
<proteinExistence type="predicted"/>
<keyword evidence="1" id="KW-0732">Signal</keyword>
<sequence length="148" mass="15400">MKNAKSTKCLAAAAAIAVGRASPFMVAAQTSQKISPGLAAIMSAVKLWTAARQQNWELAAYELELLKAGLTDAVGLYADIPVPNIAMVDRPIKSLDSAITARNGAAFGKAFGELTAGCNSCHQSVGRSFIVMTVPTASPFGNQSFAPR</sequence>
<protein>
    <recommendedName>
        <fullName evidence="4">Cytochrome c domain-containing protein</fullName>
    </recommendedName>
</protein>
<keyword evidence="3" id="KW-1185">Reference proteome</keyword>
<dbReference type="EMBL" id="CP016428">
    <property type="protein sequence ID" value="ANW04113.1"/>
    <property type="molecule type" value="Genomic_DNA"/>
</dbReference>
<organism evidence="2 3">
    <name type="scientific">Bradyrhizobium icense</name>
    <dbReference type="NCBI Taxonomy" id="1274631"/>
    <lineage>
        <taxon>Bacteria</taxon>
        <taxon>Pseudomonadati</taxon>
        <taxon>Pseudomonadota</taxon>
        <taxon>Alphaproteobacteria</taxon>
        <taxon>Hyphomicrobiales</taxon>
        <taxon>Nitrobacteraceae</taxon>
        <taxon>Bradyrhizobium</taxon>
    </lineage>
</organism>
<accession>A0A1B1UN57</accession>
<gene>
    <name evidence="2" type="ORF">LMTR13_32170</name>
</gene>
<dbReference type="Proteomes" id="UP000092839">
    <property type="component" value="Chromosome"/>
</dbReference>
<evidence type="ECO:0008006" key="4">
    <source>
        <dbReference type="Google" id="ProtNLM"/>
    </source>
</evidence>
<feature type="signal peptide" evidence="1">
    <location>
        <begin position="1"/>
        <end position="27"/>
    </location>
</feature>